<evidence type="ECO:0000313" key="4">
    <source>
        <dbReference type="EMBL" id="AXV07330.1"/>
    </source>
</evidence>
<keyword evidence="1" id="KW-0597">Phosphoprotein</keyword>
<dbReference type="Proteomes" id="UP000264006">
    <property type="component" value="Chromosome"/>
</dbReference>
<dbReference type="InterPro" id="IPR001633">
    <property type="entry name" value="EAL_dom"/>
</dbReference>
<proteinExistence type="predicted"/>
<sequence length="534" mass="55570">MRARVLVVDDDVAVRTLLSVVLDDDSWDVVVAGTVEEALALVHDGGITVVVLDRHLVDADGIELLEDLGQASETGTIPVILISARADHDSRVAGLDAGALDFVDKEMTPVELKARVRSHVNHAGRLAALVADRARDQDLLIDASAALVRATTAIDVARTATSRALGWPDVDLAVVVGLVGPGSGRVIALSGSTVGVSLSSGATVPPEADRALRAQAEAGPWVEPASGMALSSIIGGAPSLVCAAPLVHGGRTVAVLGTASLRGTRERSRILSGTAGLARAAASRFGELLATEVRTRHDLEALEAAVAGNGVASVFQPVARAGSLRVEGFEALTRFVDGTPPEPRFRSAGLLGVRVELELAAMTQQLRAAEALPTASWVALNLSPSVMLDRRLPAVLARTDRQVVLELTEHDPIEDYAVLLRALATLPGSPKLSIDDAGSGYACLAHVLALEPDFVKLDKAWVREVDTDGARQALISGVRGFAEELGAQVIAEGVERAEELAVLEDLGVAYVQGHLLGEPRSAAEAPRTTGPGLP</sequence>
<dbReference type="Pfam" id="PF00563">
    <property type="entry name" value="EAL"/>
    <property type="match status" value="1"/>
</dbReference>
<feature type="domain" description="EAL" evidence="3">
    <location>
        <begin position="295"/>
        <end position="533"/>
    </location>
</feature>
<dbReference type="KEGG" id="euz:DVS28_a2651"/>
<dbReference type="InterPro" id="IPR035919">
    <property type="entry name" value="EAL_sf"/>
</dbReference>
<evidence type="ECO:0000313" key="5">
    <source>
        <dbReference type="Proteomes" id="UP000264006"/>
    </source>
</evidence>
<feature type="modified residue" description="4-aspartylphosphate" evidence="1">
    <location>
        <position position="53"/>
    </location>
</feature>
<evidence type="ECO:0000259" key="3">
    <source>
        <dbReference type="PROSITE" id="PS50883"/>
    </source>
</evidence>
<dbReference type="InterPro" id="IPR011006">
    <property type="entry name" value="CheY-like_superfamily"/>
</dbReference>
<dbReference type="InterPro" id="IPR001789">
    <property type="entry name" value="Sig_transdc_resp-reg_receiver"/>
</dbReference>
<dbReference type="InterPro" id="IPR050706">
    <property type="entry name" value="Cyclic-di-GMP_PDE-like"/>
</dbReference>
<evidence type="ECO:0000256" key="1">
    <source>
        <dbReference type="PROSITE-ProRule" id="PRU00169"/>
    </source>
</evidence>
<organism evidence="4 5">
    <name type="scientific">Euzebya pacifica</name>
    <dbReference type="NCBI Taxonomy" id="1608957"/>
    <lineage>
        <taxon>Bacteria</taxon>
        <taxon>Bacillati</taxon>
        <taxon>Actinomycetota</taxon>
        <taxon>Nitriliruptoria</taxon>
        <taxon>Euzebyales</taxon>
    </lineage>
</organism>
<dbReference type="PANTHER" id="PTHR33121">
    <property type="entry name" value="CYCLIC DI-GMP PHOSPHODIESTERASE PDEF"/>
    <property type="match status" value="1"/>
</dbReference>
<gene>
    <name evidence="4" type="ORF">DVS28_a2651</name>
</gene>
<evidence type="ECO:0000259" key="2">
    <source>
        <dbReference type="PROSITE" id="PS50110"/>
    </source>
</evidence>
<dbReference type="GO" id="GO:0071111">
    <property type="term" value="F:cyclic-guanylate-specific phosphodiesterase activity"/>
    <property type="evidence" value="ECO:0007669"/>
    <property type="project" value="InterPro"/>
</dbReference>
<dbReference type="Gene3D" id="3.40.50.2300">
    <property type="match status" value="1"/>
</dbReference>
<dbReference type="SUPFAM" id="SSF141868">
    <property type="entry name" value="EAL domain-like"/>
    <property type="match status" value="1"/>
</dbReference>
<reference evidence="4 5" key="1">
    <citation type="submission" date="2018-09" db="EMBL/GenBank/DDBJ databases">
        <title>Complete genome sequence of Euzebya sp. DY32-46 isolated from seawater of Pacific Ocean.</title>
        <authorList>
            <person name="Xu L."/>
            <person name="Wu Y.-H."/>
            <person name="Xu X.-W."/>
        </authorList>
    </citation>
    <scope>NUCLEOTIDE SEQUENCE [LARGE SCALE GENOMIC DNA]</scope>
    <source>
        <strain evidence="4 5">DY32-46</strain>
    </source>
</reference>
<dbReference type="GO" id="GO:0000160">
    <property type="term" value="P:phosphorelay signal transduction system"/>
    <property type="evidence" value="ECO:0007669"/>
    <property type="project" value="InterPro"/>
</dbReference>
<dbReference type="EMBL" id="CP031165">
    <property type="protein sequence ID" value="AXV07330.1"/>
    <property type="molecule type" value="Genomic_DNA"/>
</dbReference>
<dbReference type="Gene3D" id="3.20.20.450">
    <property type="entry name" value="EAL domain"/>
    <property type="match status" value="1"/>
</dbReference>
<accession>A0A346XYN3</accession>
<feature type="domain" description="Response regulatory" evidence="2">
    <location>
        <begin position="4"/>
        <end position="120"/>
    </location>
</feature>
<name>A0A346XYN3_9ACTN</name>
<keyword evidence="5" id="KW-1185">Reference proteome</keyword>
<dbReference type="SUPFAM" id="SSF52172">
    <property type="entry name" value="CheY-like"/>
    <property type="match status" value="1"/>
</dbReference>
<dbReference type="Pfam" id="PF00072">
    <property type="entry name" value="Response_reg"/>
    <property type="match status" value="1"/>
</dbReference>
<dbReference type="PROSITE" id="PS50883">
    <property type="entry name" value="EAL"/>
    <property type="match status" value="1"/>
</dbReference>
<dbReference type="RefSeq" id="WP_164710482.1">
    <property type="nucleotide sequence ID" value="NZ_CP031165.1"/>
</dbReference>
<dbReference type="PANTHER" id="PTHR33121:SF76">
    <property type="entry name" value="SIGNALING PROTEIN"/>
    <property type="match status" value="1"/>
</dbReference>
<protein>
    <submittedName>
        <fullName evidence="4">Diguanylate cyclase/phosphodiesterase (GGDEF &amp; EAL domains) with PAS/PAC sensor(S)</fullName>
    </submittedName>
</protein>
<dbReference type="PROSITE" id="PS50110">
    <property type="entry name" value="RESPONSE_REGULATORY"/>
    <property type="match status" value="1"/>
</dbReference>
<dbReference type="AlphaFoldDB" id="A0A346XYN3"/>
<dbReference type="CDD" id="cd01948">
    <property type="entry name" value="EAL"/>
    <property type="match status" value="1"/>
</dbReference>
<dbReference type="SMART" id="SM00448">
    <property type="entry name" value="REC"/>
    <property type="match status" value="1"/>
</dbReference>
<dbReference type="SMART" id="SM00052">
    <property type="entry name" value="EAL"/>
    <property type="match status" value="1"/>
</dbReference>